<evidence type="ECO:0000313" key="3">
    <source>
        <dbReference type="Proteomes" id="UP000650524"/>
    </source>
</evidence>
<keyword evidence="1" id="KW-0812">Transmembrane</keyword>
<comment type="caution">
    <text evidence="2">The sequence shown here is derived from an EMBL/GenBank/DDBJ whole genome shotgun (WGS) entry which is preliminary data.</text>
</comment>
<feature type="transmembrane region" description="Helical" evidence="1">
    <location>
        <begin position="63"/>
        <end position="86"/>
    </location>
</feature>
<accession>A0A8J6MZR5</accession>
<name>A0A8J6MZR5_9DELT</name>
<dbReference type="EMBL" id="JACNJD010000214">
    <property type="protein sequence ID" value="MBC8177508.1"/>
    <property type="molecule type" value="Genomic_DNA"/>
</dbReference>
<keyword evidence="1" id="KW-0472">Membrane</keyword>
<sequence length="90" mass="10205">MEMLFAKELTIPLYQVGLLLLMGSLLLCLGRVKLGMFINFLFMFYWGYWLNKEAIFEPGATSINSFTLGVYGFSALIFILALIGFLHNPT</sequence>
<evidence type="ECO:0000256" key="1">
    <source>
        <dbReference type="SAM" id="Phobius"/>
    </source>
</evidence>
<feature type="transmembrane region" description="Helical" evidence="1">
    <location>
        <begin position="34"/>
        <end position="51"/>
    </location>
</feature>
<evidence type="ECO:0000313" key="2">
    <source>
        <dbReference type="EMBL" id="MBC8177508.1"/>
    </source>
</evidence>
<reference evidence="2 3" key="1">
    <citation type="submission" date="2020-08" db="EMBL/GenBank/DDBJ databases">
        <title>Bridging the membrane lipid divide: bacteria of the FCB group superphylum have the potential to synthesize archaeal ether lipids.</title>
        <authorList>
            <person name="Villanueva L."/>
            <person name="Von Meijenfeldt F.A.B."/>
            <person name="Westbye A.B."/>
            <person name="Yadav S."/>
            <person name="Hopmans E.C."/>
            <person name="Dutilh B.E."/>
            <person name="Sinninghe Damste J.S."/>
        </authorList>
    </citation>
    <scope>NUCLEOTIDE SEQUENCE [LARGE SCALE GENOMIC DNA]</scope>
    <source>
        <strain evidence="2">NIOZ-UU27</strain>
    </source>
</reference>
<dbReference type="Proteomes" id="UP000650524">
    <property type="component" value="Unassembled WGS sequence"/>
</dbReference>
<dbReference type="AlphaFoldDB" id="A0A8J6MZR5"/>
<organism evidence="2 3">
    <name type="scientific">Candidatus Desulfacyla euxinica</name>
    <dbReference type="NCBI Taxonomy" id="2841693"/>
    <lineage>
        <taxon>Bacteria</taxon>
        <taxon>Deltaproteobacteria</taxon>
        <taxon>Candidatus Desulfacyla</taxon>
    </lineage>
</organism>
<gene>
    <name evidence="2" type="ORF">H8E19_08890</name>
</gene>
<keyword evidence="1" id="KW-1133">Transmembrane helix</keyword>
<protein>
    <submittedName>
        <fullName evidence="2">Uncharacterized protein</fullName>
    </submittedName>
</protein>
<proteinExistence type="predicted"/>
<feature type="transmembrane region" description="Helical" evidence="1">
    <location>
        <begin position="12"/>
        <end position="29"/>
    </location>
</feature>